<name>X1SC84_9ZZZZ</name>
<accession>X1SC84</accession>
<proteinExistence type="predicted"/>
<feature type="region of interest" description="Disordered" evidence="1">
    <location>
        <begin position="244"/>
        <end position="275"/>
    </location>
</feature>
<organism evidence="2">
    <name type="scientific">marine sediment metagenome</name>
    <dbReference type="NCBI Taxonomy" id="412755"/>
    <lineage>
        <taxon>unclassified sequences</taxon>
        <taxon>metagenomes</taxon>
        <taxon>ecological metagenomes</taxon>
    </lineage>
</organism>
<feature type="non-terminal residue" evidence="2">
    <location>
        <position position="382"/>
    </location>
</feature>
<protein>
    <submittedName>
        <fullName evidence="2">Uncharacterized protein</fullName>
    </submittedName>
</protein>
<reference evidence="2" key="1">
    <citation type="journal article" date="2014" name="Front. Microbiol.">
        <title>High frequency of phylogenetically diverse reductive dehalogenase-homologous genes in deep subseafloor sedimentary metagenomes.</title>
        <authorList>
            <person name="Kawai M."/>
            <person name="Futagami T."/>
            <person name="Toyoda A."/>
            <person name="Takaki Y."/>
            <person name="Nishi S."/>
            <person name="Hori S."/>
            <person name="Arai W."/>
            <person name="Tsubouchi T."/>
            <person name="Morono Y."/>
            <person name="Uchiyama I."/>
            <person name="Ito T."/>
            <person name="Fujiyama A."/>
            <person name="Inagaki F."/>
            <person name="Takami H."/>
        </authorList>
    </citation>
    <scope>NUCLEOTIDE SEQUENCE</scope>
    <source>
        <strain evidence="2">Expedition CK06-06</strain>
    </source>
</reference>
<feature type="compositionally biased region" description="Basic and acidic residues" evidence="1">
    <location>
        <begin position="247"/>
        <end position="271"/>
    </location>
</feature>
<feature type="non-terminal residue" evidence="2">
    <location>
        <position position="1"/>
    </location>
</feature>
<comment type="caution">
    <text evidence="2">The sequence shown here is derived from an EMBL/GenBank/DDBJ whole genome shotgun (WGS) entry which is preliminary data.</text>
</comment>
<evidence type="ECO:0000313" key="2">
    <source>
        <dbReference type="EMBL" id="GAI76736.1"/>
    </source>
</evidence>
<evidence type="ECO:0000256" key="1">
    <source>
        <dbReference type="SAM" id="MobiDB-lite"/>
    </source>
</evidence>
<dbReference type="EMBL" id="BARW01007822">
    <property type="protein sequence ID" value="GAI76736.1"/>
    <property type="molecule type" value="Genomic_DNA"/>
</dbReference>
<dbReference type="AlphaFoldDB" id="X1SC84"/>
<gene>
    <name evidence="2" type="ORF">S12H4_16206</name>
</gene>
<sequence length="382" mass="43831">VEAGGAREPAAVAWSQFKKLYKKVGDKWVKRATKLMKLSTPLDELSVWPKSWEIPEKVLTIRLSDEQEIEIPYIIKDRIILKEGVANGLFYPGEELEPCVAVLNEKPDPEDVEARKRTSLFWDHDDACKNWLGEIKNCHWDAEQKAIVADVYLVDKSAAEKTHYQLEISDDKLSRWGISPRVKINEQDGRATDIRFVSQALVLDPAGGPKLMLEKDKSEEENQSEKPYATWVCEKCGYSEAVEENEKDEKAKECPKCDDQMKQKKEARNSEEELYEDLSLEEEKKEEKETMQFEHADTGIEQLAEEFGLSKDEINNFGEEQLKLLRSVPKTEDILQDDKEKFECSCIKCGWTTTSEEHCNTFRCERCGGTMRRASRPGPGQP</sequence>